<evidence type="ECO:0000313" key="2">
    <source>
        <dbReference type="Proteomes" id="UP001497525"/>
    </source>
</evidence>
<proteinExistence type="predicted"/>
<protein>
    <submittedName>
        <fullName evidence="1">Uncharacterized protein</fullName>
    </submittedName>
</protein>
<comment type="caution">
    <text evidence="1">The sequence shown here is derived from an EMBL/GenBank/DDBJ whole genome shotgun (WGS) entry which is preliminary data.</text>
</comment>
<dbReference type="AlphaFoldDB" id="A0AAV2TB85"/>
<evidence type="ECO:0000313" key="1">
    <source>
        <dbReference type="EMBL" id="CAL5133376.1"/>
    </source>
</evidence>
<dbReference type="Proteomes" id="UP001497525">
    <property type="component" value="Unassembled WGS sequence"/>
</dbReference>
<sequence length="171" mass="19037">MISREAEDLLELEDSSPELRRGTYRDRFSTGENFTEVTGINFTPCLDIKNSTINSLLGARDIGELSEINYSPVDCLQSTGKSSDPSSLASVNSEGDVNRSFLGISSDHDLDKLQLDHDYHNQEGSNAESSRQCEAIQEFSASERWASSRLRSLLPPRRFLSHPQGLTKEIP</sequence>
<name>A0AAV2TB85_CALDB</name>
<accession>A0AAV2TB85</accession>
<reference evidence="1" key="1">
    <citation type="submission" date="2024-06" db="EMBL/GenBank/DDBJ databases">
        <authorList>
            <person name="Liu X."/>
            <person name="Lenzi L."/>
            <person name="Haldenby T S."/>
            <person name="Uol C."/>
        </authorList>
    </citation>
    <scope>NUCLEOTIDE SEQUENCE</scope>
</reference>
<gene>
    <name evidence="1" type="ORF">CDAUBV1_LOCUS6623</name>
</gene>
<dbReference type="EMBL" id="CAXLJL010000156">
    <property type="protein sequence ID" value="CAL5133376.1"/>
    <property type="molecule type" value="Genomic_DNA"/>
</dbReference>
<organism evidence="1 2">
    <name type="scientific">Calicophoron daubneyi</name>
    <name type="common">Rumen fluke</name>
    <name type="synonym">Paramphistomum daubneyi</name>
    <dbReference type="NCBI Taxonomy" id="300641"/>
    <lineage>
        <taxon>Eukaryota</taxon>
        <taxon>Metazoa</taxon>
        <taxon>Spiralia</taxon>
        <taxon>Lophotrochozoa</taxon>
        <taxon>Platyhelminthes</taxon>
        <taxon>Trematoda</taxon>
        <taxon>Digenea</taxon>
        <taxon>Plagiorchiida</taxon>
        <taxon>Pronocephalata</taxon>
        <taxon>Paramphistomoidea</taxon>
        <taxon>Paramphistomidae</taxon>
        <taxon>Calicophoron</taxon>
    </lineage>
</organism>